<comment type="caution">
    <text evidence="1">The sequence shown here is derived from an EMBL/GenBank/DDBJ whole genome shotgun (WGS) entry which is preliminary data.</text>
</comment>
<organism evidence="1 2">
    <name type="scientific">Pontibacter rugosus</name>
    <dbReference type="NCBI Taxonomy" id="1745966"/>
    <lineage>
        <taxon>Bacteria</taxon>
        <taxon>Pseudomonadati</taxon>
        <taxon>Bacteroidota</taxon>
        <taxon>Cytophagia</taxon>
        <taxon>Cytophagales</taxon>
        <taxon>Hymenobacteraceae</taxon>
        <taxon>Pontibacter</taxon>
    </lineage>
</organism>
<dbReference type="PROSITE" id="PS51257">
    <property type="entry name" value="PROKAR_LIPOPROTEIN"/>
    <property type="match status" value="1"/>
</dbReference>
<sequence>MRKLFPISTLFVATALVFTSCEKDDGYELPDLNATHAYVSSNTSGMVTTMKVKDLAGVMVEQKKIATMDADGIYYNGDRDEIILASRSTNRVEVYQKKRDGSLEIKTTSSPDFTNPREIAVSGNMIVVVQDGDPAINNNMNRLFVYERTPSGIRSRNVYDVDFNLWGIHADGNTLYAVADNTGDIVSFDNFFANPSGMIQPSKRVTIEGLVRTHGITHSKADNKLILTDIGSAASDNDGAIIVIDNFSAVYGGTSTGGMISANQQIRIEGSNTMLGNPVDVGYDEDSNHIYVAERANGGGMVLIFKMPVADGSPAPSYSKAVAGASSIYVKN</sequence>
<dbReference type="RefSeq" id="WP_377525711.1">
    <property type="nucleotide sequence ID" value="NZ_JBHTLD010000060.1"/>
</dbReference>
<name>A0ABW3SQ88_9BACT</name>
<gene>
    <name evidence="1" type="ORF">ACFQ2O_08580</name>
</gene>
<keyword evidence="2" id="KW-1185">Reference proteome</keyword>
<dbReference type="EMBL" id="JBHTLD010000060">
    <property type="protein sequence ID" value="MFD1186256.1"/>
    <property type="molecule type" value="Genomic_DNA"/>
</dbReference>
<evidence type="ECO:0000313" key="1">
    <source>
        <dbReference type="EMBL" id="MFD1186256.1"/>
    </source>
</evidence>
<feature type="non-terminal residue" evidence="1">
    <location>
        <position position="1"/>
    </location>
</feature>
<dbReference type="SUPFAM" id="SSF75011">
    <property type="entry name" value="3-carboxy-cis,cis-mucoante lactonizing enzyme"/>
    <property type="match status" value="1"/>
</dbReference>
<protein>
    <submittedName>
        <fullName evidence="1">Uncharacterized protein</fullName>
    </submittedName>
</protein>
<proteinExistence type="predicted"/>
<evidence type="ECO:0000313" key="2">
    <source>
        <dbReference type="Proteomes" id="UP001597094"/>
    </source>
</evidence>
<reference evidence="2" key="1">
    <citation type="journal article" date="2019" name="Int. J. Syst. Evol. Microbiol.">
        <title>The Global Catalogue of Microorganisms (GCM) 10K type strain sequencing project: providing services to taxonomists for standard genome sequencing and annotation.</title>
        <authorList>
            <consortium name="The Broad Institute Genomics Platform"/>
            <consortium name="The Broad Institute Genome Sequencing Center for Infectious Disease"/>
            <person name="Wu L."/>
            <person name="Ma J."/>
        </authorList>
    </citation>
    <scope>NUCLEOTIDE SEQUENCE [LARGE SCALE GENOMIC DNA]</scope>
    <source>
        <strain evidence="2">JCM 31319</strain>
    </source>
</reference>
<accession>A0ABW3SQ88</accession>
<dbReference type="Proteomes" id="UP001597094">
    <property type="component" value="Unassembled WGS sequence"/>
</dbReference>